<gene>
    <name evidence="5" type="ORF">SAMN05421580_10369</name>
</gene>
<protein>
    <submittedName>
        <fullName evidence="5">Surface antigen</fullName>
    </submittedName>
</protein>
<proteinExistence type="predicted"/>
<dbReference type="Gene3D" id="2.40.160.50">
    <property type="entry name" value="membrane protein fhac: a member of the omp85/tpsb transporter family"/>
    <property type="match status" value="1"/>
</dbReference>
<dbReference type="STRING" id="453582.SAMN05421580_10369"/>
<dbReference type="Proteomes" id="UP000186221">
    <property type="component" value="Unassembled WGS sequence"/>
</dbReference>
<dbReference type="EMBL" id="FTOG01000003">
    <property type="protein sequence ID" value="SIS65571.1"/>
    <property type="molecule type" value="Genomic_DNA"/>
</dbReference>
<feature type="chain" id="PRO_5012275347" evidence="3">
    <location>
        <begin position="23"/>
        <end position="361"/>
    </location>
</feature>
<dbReference type="OrthoDB" id="7874832at2"/>
<keyword evidence="6" id="KW-1185">Reference proteome</keyword>
<organism evidence="5 6">
    <name type="scientific">Rhodobacter aestuarii</name>
    <dbReference type="NCBI Taxonomy" id="453582"/>
    <lineage>
        <taxon>Bacteria</taxon>
        <taxon>Pseudomonadati</taxon>
        <taxon>Pseudomonadota</taxon>
        <taxon>Alphaproteobacteria</taxon>
        <taxon>Rhodobacterales</taxon>
        <taxon>Rhodobacter group</taxon>
        <taxon>Rhodobacter</taxon>
    </lineage>
</organism>
<keyword evidence="3" id="KW-0732">Signal</keyword>
<dbReference type="AlphaFoldDB" id="A0A1N7KVK1"/>
<evidence type="ECO:0000256" key="1">
    <source>
        <dbReference type="ARBA" id="ARBA00004370"/>
    </source>
</evidence>
<dbReference type="Pfam" id="PF01103">
    <property type="entry name" value="Omp85"/>
    <property type="match status" value="1"/>
</dbReference>
<feature type="domain" description="Bacterial surface antigen (D15)" evidence="4">
    <location>
        <begin position="58"/>
        <end position="358"/>
    </location>
</feature>
<evidence type="ECO:0000256" key="2">
    <source>
        <dbReference type="ARBA" id="ARBA00023136"/>
    </source>
</evidence>
<evidence type="ECO:0000259" key="4">
    <source>
        <dbReference type="Pfam" id="PF01103"/>
    </source>
</evidence>
<comment type="subcellular location">
    <subcellularLocation>
        <location evidence="1">Membrane</location>
    </subcellularLocation>
</comment>
<dbReference type="GO" id="GO:0019867">
    <property type="term" value="C:outer membrane"/>
    <property type="evidence" value="ECO:0007669"/>
    <property type="project" value="InterPro"/>
</dbReference>
<evidence type="ECO:0000256" key="3">
    <source>
        <dbReference type="SAM" id="SignalP"/>
    </source>
</evidence>
<accession>A0A1N7KVK1</accession>
<reference evidence="6" key="1">
    <citation type="submission" date="2017-01" db="EMBL/GenBank/DDBJ databases">
        <authorList>
            <person name="Varghese N."/>
            <person name="Submissions S."/>
        </authorList>
    </citation>
    <scope>NUCLEOTIDE SEQUENCE [LARGE SCALE GENOMIC DNA]</scope>
    <source>
        <strain evidence="6">DSM 19945</strain>
    </source>
</reference>
<sequence>MRRYSLVKSCVLVCFFAPSVHAQDMDLGAEKVGSLAFGVGYNMDAGASVSGRFRHDRFLGYDQTLDFGFDVSEDEHSYDLLFQNNGIGNGNPKFAFVLSHVTGDRQSLMGIDTTETFFRPQAVFANPNSRLTVEAIFGHDEISNVAAAPAVLQAEQGARDLYGLGLDYSAKRAGWSYGISGEAITDGRDLSYGKLETTASYEIAFPQSETEVGVRLAAGMISMWEGQTTVNDRFLPSSGALRGFEAGGFGPADASVLDGAPVGATNYAVMSFYARRTGVIASMPELAIGGFVDLGSAWGFDDNGNAARAAIDDGANLRASIGLTVSREFGPARVELVLAHPFQHEDTDHLQEVQINFTSKF</sequence>
<keyword evidence="2" id="KW-0472">Membrane</keyword>
<feature type="signal peptide" evidence="3">
    <location>
        <begin position="1"/>
        <end position="22"/>
    </location>
</feature>
<name>A0A1N7KVK1_9RHOB</name>
<evidence type="ECO:0000313" key="6">
    <source>
        <dbReference type="Proteomes" id="UP000186221"/>
    </source>
</evidence>
<evidence type="ECO:0000313" key="5">
    <source>
        <dbReference type="EMBL" id="SIS65571.1"/>
    </source>
</evidence>
<dbReference type="InterPro" id="IPR000184">
    <property type="entry name" value="Bac_surfAg_D15"/>
</dbReference>